<dbReference type="PANTHER" id="PTHR31126">
    <property type="entry name" value="TYROSINE-PROTEIN PHOSPHATASE"/>
    <property type="match status" value="1"/>
</dbReference>
<organism evidence="4 5">
    <name type="scientific">Ahniella affigens</name>
    <dbReference type="NCBI Taxonomy" id="2021234"/>
    <lineage>
        <taxon>Bacteria</taxon>
        <taxon>Pseudomonadati</taxon>
        <taxon>Pseudomonadota</taxon>
        <taxon>Gammaproteobacteria</taxon>
        <taxon>Lysobacterales</taxon>
        <taxon>Rhodanobacteraceae</taxon>
        <taxon>Ahniella</taxon>
    </lineage>
</organism>
<reference evidence="4 5" key="2">
    <citation type="submission" date="2018-03" db="EMBL/GenBank/DDBJ databases">
        <authorList>
            <person name="Keele B.F."/>
        </authorList>
    </citation>
    <scope>NUCLEOTIDE SEQUENCE [LARGE SCALE GENOMIC DNA]</scope>
    <source>
        <strain evidence="4 5">D13</strain>
    </source>
</reference>
<feature type="compositionally biased region" description="Polar residues" evidence="2">
    <location>
        <begin position="185"/>
        <end position="196"/>
    </location>
</feature>
<evidence type="ECO:0000256" key="2">
    <source>
        <dbReference type="SAM" id="MobiDB-lite"/>
    </source>
</evidence>
<evidence type="ECO:0000256" key="1">
    <source>
        <dbReference type="ARBA" id="ARBA00009580"/>
    </source>
</evidence>
<accession>A0A2P1PXT6</accession>
<dbReference type="Proteomes" id="UP000241074">
    <property type="component" value="Chromosome"/>
</dbReference>
<dbReference type="AlphaFoldDB" id="A0A2P1PXT6"/>
<dbReference type="KEGG" id="xba:C7S18_21855"/>
<dbReference type="GO" id="GO:0016791">
    <property type="term" value="F:phosphatase activity"/>
    <property type="evidence" value="ECO:0007669"/>
    <property type="project" value="TreeGrafter"/>
</dbReference>
<dbReference type="PANTHER" id="PTHR31126:SF72">
    <property type="entry name" value="DUAL SPECIFICITY PROTEIN PHOSPHATASE TPBA"/>
    <property type="match status" value="1"/>
</dbReference>
<proteinExistence type="inferred from homology"/>
<dbReference type="OrthoDB" id="9814896at2"/>
<dbReference type="PROSITE" id="PS50056">
    <property type="entry name" value="TYR_PHOSPHATASE_2"/>
    <property type="match status" value="1"/>
</dbReference>
<dbReference type="InterPro" id="IPR016130">
    <property type="entry name" value="Tyr_Pase_AS"/>
</dbReference>
<name>A0A2P1PXT6_9GAMM</name>
<protein>
    <submittedName>
        <fullName evidence="4">Protein-tyrosine-phosphatase</fullName>
    </submittedName>
</protein>
<dbReference type="SUPFAM" id="SSF52799">
    <property type="entry name" value="(Phosphotyrosine protein) phosphatases II"/>
    <property type="match status" value="1"/>
</dbReference>
<evidence type="ECO:0000259" key="3">
    <source>
        <dbReference type="PROSITE" id="PS50056"/>
    </source>
</evidence>
<gene>
    <name evidence="4" type="ORF">C7S18_21855</name>
</gene>
<feature type="region of interest" description="Disordered" evidence="2">
    <location>
        <begin position="179"/>
        <end position="202"/>
    </location>
</feature>
<dbReference type="InterPro" id="IPR029021">
    <property type="entry name" value="Prot-tyrosine_phosphatase-like"/>
</dbReference>
<comment type="similarity">
    <text evidence="1">Belongs to the protein-tyrosine phosphatase family.</text>
</comment>
<evidence type="ECO:0000313" key="4">
    <source>
        <dbReference type="EMBL" id="AVP99656.1"/>
    </source>
</evidence>
<dbReference type="RefSeq" id="WP_106893572.1">
    <property type="nucleotide sequence ID" value="NZ_CP027860.1"/>
</dbReference>
<dbReference type="PROSITE" id="PS00383">
    <property type="entry name" value="TYR_PHOSPHATASE_1"/>
    <property type="match status" value="1"/>
</dbReference>
<keyword evidence="5" id="KW-1185">Reference proteome</keyword>
<sequence>MSMISGLILALVLQQAPERPAEWATPIAMPGLPNLHQVDTGIYRSAQPEAGAQASLSALGVRSVISLRYSEDDPALLPNVQRIHAPIESWDVDHDEIMLALKSLIDPDNQPVLLHCRHGADRTGTVMASYRMVVQGWSADAAITEMREGGYNYHAIWRNMIRYLERLDVTAARAELGLSGPAPTTAPSINASTTPLVPSGKH</sequence>
<dbReference type="EMBL" id="CP027860">
    <property type="protein sequence ID" value="AVP99656.1"/>
    <property type="molecule type" value="Genomic_DNA"/>
</dbReference>
<reference evidence="4 5" key="1">
    <citation type="submission" date="2018-03" db="EMBL/GenBank/DDBJ databases">
        <title>Ahniella affigens gen. nov., sp. nov., a gammaproteobacterium isolated from sandy soil near a stream.</title>
        <authorList>
            <person name="Ko Y."/>
            <person name="Kim J.-H."/>
        </authorList>
    </citation>
    <scope>NUCLEOTIDE SEQUENCE [LARGE SCALE GENOMIC DNA]</scope>
    <source>
        <strain evidence="4 5">D13</strain>
    </source>
</reference>
<dbReference type="Pfam" id="PF03162">
    <property type="entry name" value="Y_phosphatase2"/>
    <property type="match status" value="1"/>
</dbReference>
<dbReference type="Gene3D" id="3.90.190.10">
    <property type="entry name" value="Protein tyrosine phosphatase superfamily"/>
    <property type="match status" value="1"/>
</dbReference>
<dbReference type="InterPro" id="IPR004861">
    <property type="entry name" value="Siw14-like"/>
</dbReference>
<dbReference type="InterPro" id="IPR000387">
    <property type="entry name" value="Tyr_Pase_dom"/>
</dbReference>
<feature type="domain" description="Tyrosine specific protein phosphatases" evidence="3">
    <location>
        <begin position="95"/>
        <end position="148"/>
    </location>
</feature>
<evidence type="ECO:0000313" key="5">
    <source>
        <dbReference type="Proteomes" id="UP000241074"/>
    </source>
</evidence>